<evidence type="ECO:0000313" key="5">
    <source>
        <dbReference type="EMBL" id="TCS79438.1"/>
    </source>
</evidence>
<dbReference type="EMBL" id="SLZZ01000008">
    <property type="protein sequence ID" value="TCS79438.1"/>
    <property type="molecule type" value="Genomic_DNA"/>
</dbReference>
<keyword evidence="6" id="KW-1185">Reference proteome</keyword>
<dbReference type="Gene3D" id="3.40.1190.20">
    <property type="match status" value="1"/>
</dbReference>
<dbReference type="PROSITE" id="PS00584">
    <property type="entry name" value="PFKB_KINASES_2"/>
    <property type="match status" value="1"/>
</dbReference>
<dbReference type="SUPFAM" id="SSF53613">
    <property type="entry name" value="Ribokinase-like"/>
    <property type="match status" value="1"/>
</dbReference>
<evidence type="ECO:0000259" key="4">
    <source>
        <dbReference type="Pfam" id="PF00294"/>
    </source>
</evidence>
<dbReference type="RefSeq" id="WP_132380399.1">
    <property type="nucleotide sequence ID" value="NZ_SLZZ01000008.1"/>
</dbReference>
<dbReference type="OrthoDB" id="9775849at2"/>
<dbReference type="InterPro" id="IPR052700">
    <property type="entry name" value="Carb_kinase_PfkB-like"/>
</dbReference>
<comment type="caution">
    <text evidence="5">The sequence shown here is derived from an EMBL/GenBank/DDBJ whole genome shotgun (WGS) entry which is preliminary data.</text>
</comment>
<dbReference type="PANTHER" id="PTHR43320:SF3">
    <property type="entry name" value="CARBOHYDRATE KINASE PFKB DOMAIN-CONTAINING PROTEIN"/>
    <property type="match status" value="1"/>
</dbReference>
<sequence>MKIATVGDNCMDVYEELGKAYPGGNPVNVAVYFVRMGGEASYTGVVGSDKYGELMIESIKAKGVDVSHVRRQEGNTAITQVELIDGDRVFGDYDEGVLADFKLTPEDIEFLCSQDLVVSGLWGNVQSYFEEIRKKGTKIAFDAATRPDDPAAKEAIPHVNYLFFASDDGDTEEIRELMKELYGKGPELVIATLGEAGSLAYNGREYKKFGIIPCNVVDSMGAGDSYIAGFLKGCLENKEIEECMKMGAANASQTLEYQGAW</sequence>
<evidence type="ECO:0000256" key="1">
    <source>
        <dbReference type="ARBA" id="ARBA00010688"/>
    </source>
</evidence>
<dbReference type="InterPro" id="IPR029056">
    <property type="entry name" value="Ribokinase-like"/>
</dbReference>
<evidence type="ECO:0000256" key="3">
    <source>
        <dbReference type="ARBA" id="ARBA00022777"/>
    </source>
</evidence>
<dbReference type="NCBIfam" id="NF007321">
    <property type="entry name" value="PRK09813.1"/>
    <property type="match status" value="1"/>
</dbReference>
<dbReference type="PROSITE" id="PS00583">
    <property type="entry name" value="PFKB_KINASES_1"/>
    <property type="match status" value="1"/>
</dbReference>
<proteinExistence type="inferred from homology"/>
<gene>
    <name evidence="5" type="ORF">EDD59_10818</name>
</gene>
<name>A0A4R3K948_9FIRM</name>
<dbReference type="Proteomes" id="UP000295726">
    <property type="component" value="Unassembled WGS sequence"/>
</dbReference>
<reference evidence="5 6" key="1">
    <citation type="submission" date="2019-03" db="EMBL/GenBank/DDBJ databases">
        <title>Genomic Encyclopedia of Type Strains, Phase IV (KMG-IV): sequencing the most valuable type-strain genomes for metagenomic binning, comparative biology and taxonomic classification.</title>
        <authorList>
            <person name="Goeker M."/>
        </authorList>
    </citation>
    <scope>NUCLEOTIDE SEQUENCE [LARGE SCALE GENOMIC DNA]</scope>
    <source>
        <strain evidence="5 6">DSM 29489</strain>
    </source>
</reference>
<evidence type="ECO:0000256" key="2">
    <source>
        <dbReference type="ARBA" id="ARBA00022679"/>
    </source>
</evidence>
<dbReference type="Pfam" id="PF00294">
    <property type="entry name" value="PfkB"/>
    <property type="match status" value="1"/>
</dbReference>
<protein>
    <submittedName>
        <fullName evidence="5">Fructoselysine 6-kinase</fullName>
    </submittedName>
</protein>
<accession>A0A4R3K948</accession>
<feature type="domain" description="Carbohydrate kinase PfkB" evidence="4">
    <location>
        <begin position="19"/>
        <end position="260"/>
    </location>
</feature>
<dbReference type="InterPro" id="IPR002173">
    <property type="entry name" value="Carboh/pur_kinase_PfkB_CS"/>
</dbReference>
<keyword evidence="2" id="KW-0808">Transferase</keyword>
<dbReference type="AlphaFoldDB" id="A0A4R3K948"/>
<evidence type="ECO:0000313" key="6">
    <source>
        <dbReference type="Proteomes" id="UP000295726"/>
    </source>
</evidence>
<comment type="similarity">
    <text evidence="1">Belongs to the carbohydrate kinase PfkB family.</text>
</comment>
<organism evidence="5 6">
    <name type="scientific">Muricomes intestini</name>
    <dbReference type="NCBI Taxonomy" id="1796634"/>
    <lineage>
        <taxon>Bacteria</taxon>
        <taxon>Bacillati</taxon>
        <taxon>Bacillota</taxon>
        <taxon>Clostridia</taxon>
        <taxon>Lachnospirales</taxon>
        <taxon>Lachnospiraceae</taxon>
        <taxon>Muricomes</taxon>
    </lineage>
</organism>
<keyword evidence="3 5" id="KW-0418">Kinase</keyword>
<dbReference type="GO" id="GO:0016301">
    <property type="term" value="F:kinase activity"/>
    <property type="evidence" value="ECO:0007669"/>
    <property type="project" value="UniProtKB-KW"/>
</dbReference>
<dbReference type="InterPro" id="IPR011611">
    <property type="entry name" value="PfkB_dom"/>
</dbReference>
<dbReference type="PANTHER" id="PTHR43320">
    <property type="entry name" value="SUGAR KINASE"/>
    <property type="match status" value="1"/>
</dbReference>